<accession>A0AB39QAF2</accession>
<evidence type="ECO:0000313" key="2">
    <source>
        <dbReference type="EMBL" id="XDQ40258.1"/>
    </source>
</evidence>
<dbReference type="RefSeq" id="WP_369174964.1">
    <property type="nucleotide sequence ID" value="NZ_CP163439.1"/>
</dbReference>
<sequence length="119" mass="13628">MGDSNEPDVDIYQRPYGYQERLTLNSESTVKLITINAGHQVSLHRHEKRDEWWTVLDGPLNVKVGDRTWVAVSGERVWVPRGERHSIGNAGNTPRRFLEVAFGIFDEGDIQRLADDHEC</sequence>
<dbReference type="CDD" id="cd02213">
    <property type="entry name" value="cupin_PMI_typeII_C"/>
    <property type="match status" value="1"/>
</dbReference>
<dbReference type="GO" id="GO:0009298">
    <property type="term" value="P:GDP-mannose biosynthetic process"/>
    <property type="evidence" value="ECO:0007669"/>
    <property type="project" value="TreeGrafter"/>
</dbReference>
<dbReference type="EMBL" id="CP163439">
    <property type="protein sequence ID" value="XDQ40258.1"/>
    <property type="molecule type" value="Genomic_DNA"/>
</dbReference>
<dbReference type="SUPFAM" id="SSF51182">
    <property type="entry name" value="RmlC-like cupins"/>
    <property type="match status" value="1"/>
</dbReference>
<dbReference type="InterPro" id="IPR001538">
    <property type="entry name" value="Man6P_isomerase-2_C"/>
</dbReference>
<dbReference type="PANTHER" id="PTHR46390">
    <property type="entry name" value="MANNOSE-1-PHOSPHATE GUANYLYLTRANSFERASE"/>
    <property type="match status" value="1"/>
</dbReference>
<organism evidence="2">
    <name type="scientific">Streptomyces sp. R28</name>
    <dbReference type="NCBI Taxonomy" id="3238628"/>
    <lineage>
        <taxon>Bacteria</taxon>
        <taxon>Bacillati</taxon>
        <taxon>Actinomycetota</taxon>
        <taxon>Actinomycetes</taxon>
        <taxon>Kitasatosporales</taxon>
        <taxon>Streptomycetaceae</taxon>
        <taxon>Streptomyces</taxon>
    </lineage>
</organism>
<dbReference type="GO" id="GO:0004475">
    <property type="term" value="F:mannose-1-phosphate guanylyltransferase (GTP) activity"/>
    <property type="evidence" value="ECO:0007669"/>
    <property type="project" value="TreeGrafter"/>
</dbReference>
<name>A0AB39QAF2_9ACTN</name>
<evidence type="ECO:0000259" key="1">
    <source>
        <dbReference type="Pfam" id="PF01050"/>
    </source>
</evidence>
<dbReference type="GO" id="GO:0016853">
    <property type="term" value="F:isomerase activity"/>
    <property type="evidence" value="ECO:0007669"/>
    <property type="project" value="UniProtKB-KW"/>
</dbReference>
<dbReference type="GO" id="GO:0005976">
    <property type="term" value="P:polysaccharide metabolic process"/>
    <property type="evidence" value="ECO:0007669"/>
    <property type="project" value="InterPro"/>
</dbReference>
<dbReference type="PANTHER" id="PTHR46390:SF1">
    <property type="entry name" value="MANNOSE-1-PHOSPHATE GUANYLYLTRANSFERASE"/>
    <property type="match status" value="1"/>
</dbReference>
<reference evidence="2" key="1">
    <citation type="submission" date="2024-07" db="EMBL/GenBank/DDBJ databases">
        <authorList>
            <person name="Yu S.T."/>
        </authorList>
    </citation>
    <scope>NUCLEOTIDE SEQUENCE</scope>
    <source>
        <strain evidence="2">R28</strain>
    </source>
</reference>
<gene>
    <name evidence="2" type="ORF">AB5J49_46885</name>
</gene>
<keyword evidence="2" id="KW-0413">Isomerase</keyword>
<dbReference type="AlphaFoldDB" id="A0AB39QAF2"/>
<dbReference type="Gene3D" id="2.60.120.10">
    <property type="entry name" value="Jelly Rolls"/>
    <property type="match status" value="1"/>
</dbReference>
<feature type="domain" description="Mannose-6-phosphate isomerase type II C-terminal" evidence="1">
    <location>
        <begin position="13"/>
        <end position="115"/>
    </location>
</feature>
<dbReference type="InterPro" id="IPR051161">
    <property type="entry name" value="Mannose-6P_isomerase_type2"/>
</dbReference>
<proteinExistence type="predicted"/>
<dbReference type="Pfam" id="PF01050">
    <property type="entry name" value="MannoseP_isomer"/>
    <property type="match status" value="1"/>
</dbReference>
<dbReference type="InterPro" id="IPR014710">
    <property type="entry name" value="RmlC-like_jellyroll"/>
</dbReference>
<dbReference type="InterPro" id="IPR011051">
    <property type="entry name" value="RmlC_Cupin_sf"/>
</dbReference>
<protein>
    <submittedName>
        <fullName evidence="2">Phosphomannose isomerase type II C-terminal cupin domain</fullName>
    </submittedName>
</protein>